<keyword evidence="6 10" id="KW-0862">Zinc</keyword>
<keyword evidence="7 11" id="KW-1133">Transmembrane helix</keyword>
<dbReference type="EMBL" id="FTNP01000002">
    <property type="protein sequence ID" value="SIR56192.1"/>
    <property type="molecule type" value="Genomic_DNA"/>
</dbReference>
<keyword evidence="8 10" id="KW-0482">Metalloprotease</keyword>
<dbReference type="GeneID" id="30955970"/>
<evidence type="ECO:0000313" key="13">
    <source>
        <dbReference type="EMBL" id="APX98191.1"/>
    </source>
</evidence>
<keyword evidence="4" id="KW-0479">Metal-binding</keyword>
<reference evidence="14 15" key="2">
    <citation type="submission" date="2017-01" db="EMBL/GenBank/DDBJ databases">
        <authorList>
            <person name="Mah S.A."/>
            <person name="Swanson W.J."/>
            <person name="Moy G.W."/>
            <person name="Vacquier V.D."/>
        </authorList>
    </citation>
    <scope>NUCLEOTIDE SEQUENCE [LARGE SCALE GENOMIC DNA]</scope>
    <source>
        <strain evidence="14 15">CGMCC 1.8909</strain>
    </source>
</reference>
<evidence type="ECO:0000256" key="7">
    <source>
        <dbReference type="ARBA" id="ARBA00022989"/>
    </source>
</evidence>
<evidence type="ECO:0000313" key="15">
    <source>
        <dbReference type="Proteomes" id="UP000185687"/>
    </source>
</evidence>
<evidence type="ECO:0000313" key="16">
    <source>
        <dbReference type="Proteomes" id="UP000187321"/>
    </source>
</evidence>
<dbReference type="GO" id="GO:0004222">
    <property type="term" value="F:metalloendopeptidase activity"/>
    <property type="evidence" value="ECO:0007669"/>
    <property type="project" value="InterPro"/>
</dbReference>
<dbReference type="PANTHER" id="PTHR43221">
    <property type="entry name" value="PROTEASE HTPX"/>
    <property type="match status" value="1"/>
</dbReference>
<organism evidence="14 15">
    <name type="scientific">Natronorubrum daqingense</name>
    <dbReference type="NCBI Taxonomy" id="588898"/>
    <lineage>
        <taxon>Archaea</taxon>
        <taxon>Methanobacteriati</taxon>
        <taxon>Methanobacteriota</taxon>
        <taxon>Stenosarchaea group</taxon>
        <taxon>Halobacteria</taxon>
        <taxon>Halobacteriales</taxon>
        <taxon>Natrialbaceae</taxon>
        <taxon>Natronorubrum</taxon>
    </lineage>
</organism>
<comment type="cofactor">
    <cofactor evidence="10">
        <name>Zn(2+)</name>
        <dbReference type="ChEBI" id="CHEBI:29105"/>
    </cofactor>
    <text evidence="10">Binds 1 zinc ion per subunit.</text>
</comment>
<evidence type="ECO:0000256" key="3">
    <source>
        <dbReference type="ARBA" id="ARBA00022692"/>
    </source>
</evidence>
<proteinExistence type="inferred from homology"/>
<evidence type="ECO:0000256" key="9">
    <source>
        <dbReference type="ARBA" id="ARBA00023136"/>
    </source>
</evidence>
<dbReference type="Proteomes" id="UP000185687">
    <property type="component" value="Unassembled WGS sequence"/>
</dbReference>
<accession>A0A1N7BXZ3</accession>
<evidence type="ECO:0000256" key="10">
    <source>
        <dbReference type="RuleBase" id="RU003983"/>
    </source>
</evidence>
<dbReference type="RefSeq" id="WP_076581676.1">
    <property type="nucleotide sequence ID" value="NZ_CP019327.1"/>
</dbReference>
<dbReference type="Pfam" id="PF01435">
    <property type="entry name" value="Peptidase_M48"/>
    <property type="match status" value="1"/>
</dbReference>
<evidence type="ECO:0000256" key="6">
    <source>
        <dbReference type="ARBA" id="ARBA00022833"/>
    </source>
</evidence>
<dbReference type="AlphaFoldDB" id="A0A1N7BXZ3"/>
<feature type="transmembrane region" description="Helical" evidence="11">
    <location>
        <begin position="7"/>
        <end position="26"/>
    </location>
</feature>
<feature type="transmembrane region" description="Helical" evidence="11">
    <location>
        <begin position="150"/>
        <end position="167"/>
    </location>
</feature>
<name>A0A1N7BXZ3_9EURY</name>
<evidence type="ECO:0000256" key="1">
    <source>
        <dbReference type="ARBA" id="ARBA00022475"/>
    </source>
</evidence>
<keyword evidence="2 10" id="KW-0645">Protease</keyword>
<dbReference type="GO" id="GO:0006508">
    <property type="term" value="P:proteolysis"/>
    <property type="evidence" value="ECO:0007669"/>
    <property type="project" value="UniProtKB-KW"/>
</dbReference>
<dbReference type="STRING" id="588898.BB347_08465"/>
<comment type="similarity">
    <text evidence="10">Belongs to the peptidase M48 family.</text>
</comment>
<feature type="domain" description="Peptidase M48" evidence="12">
    <location>
        <begin position="75"/>
        <end position="303"/>
    </location>
</feature>
<dbReference type="InterPro" id="IPR050083">
    <property type="entry name" value="HtpX_protease"/>
</dbReference>
<dbReference type="EMBL" id="CP019327">
    <property type="protein sequence ID" value="APX98191.1"/>
    <property type="molecule type" value="Genomic_DNA"/>
</dbReference>
<keyword evidence="9 11" id="KW-0472">Membrane</keyword>
<keyword evidence="15" id="KW-1185">Reference proteome</keyword>
<protein>
    <submittedName>
        <fullName evidence="14">Heat shock protein HtpX</fullName>
    </submittedName>
    <submittedName>
        <fullName evidence="13">Peptidase M48</fullName>
    </submittedName>
</protein>
<gene>
    <name evidence="13" type="ORF">BB347_08465</name>
    <name evidence="14" type="ORF">SAMN05421809_1412</name>
</gene>
<keyword evidence="3 11" id="KW-0812">Transmembrane</keyword>
<evidence type="ECO:0000256" key="5">
    <source>
        <dbReference type="ARBA" id="ARBA00022801"/>
    </source>
</evidence>
<dbReference type="Proteomes" id="UP000187321">
    <property type="component" value="Chromosome"/>
</dbReference>
<reference evidence="13 16" key="1">
    <citation type="submission" date="2017-01" db="EMBL/GenBank/DDBJ databases">
        <title>Complete genome sequence of Haloterrigena daqingensis type strain (JX313T).</title>
        <authorList>
            <person name="Shuang W."/>
        </authorList>
    </citation>
    <scope>NUCLEOTIDE SEQUENCE [LARGE SCALE GENOMIC DNA]</scope>
    <source>
        <strain evidence="13 16">JX313</strain>
    </source>
</reference>
<feature type="transmembrane region" description="Helical" evidence="11">
    <location>
        <begin position="179"/>
        <end position="202"/>
    </location>
</feature>
<keyword evidence="5 10" id="KW-0378">Hydrolase</keyword>
<dbReference type="PANTHER" id="PTHR43221:SF2">
    <property type="entry name" value="PROTEASE HTPX HOMOLOG"/>
    <property type="match status" value="1"/>
</dbReference>
<dbReference type="GO" id="GO:0046872">
    <property type="term" value="F:metal ion binding"/>
    <property type="evidence" value="ECO:0007669"/>
    <property type="project" value="UniProtKB-KW"/>
</dbReference>
<dbReference type="OrthoDB" id="28389at2157"/>
<feature type="transmembrane region" description="Helical" evidence="11">
    <location>
        <begin position="32"/>
        <end position="53"/>
    </location>
</feature>
<evidence type="ECO:0000256" key="11">
    <source>
        <dbReference type="SAM" id="Phobius"/>
    </source>
</evidence>
<evidence type="ECO:0000256" key="8">
    <source>
        <dbReference type="ARBA" id="ARBA00023049"/>
    </source>
</evidence>
<dbReference type="Gene3D" id="3.30.2010.10">
    <property type="entry name" value="Metalloproteases ('zincins'), catalytic domain"/>
    <property type="match status" value="1"/>
</dbReference>
<evidence type="ECO:0000256" key="2">
    <source>
        <dbReference type="ARBA" id="ARBA00022670"/>
    </source>
</evidence>
<dbReference type="KEGG" id="hda:BB347_08465"/>
<evidence type="ECO:0000256" key="4">
    <source>
        <dbReference type="ARBA" id="ARBA00022723"/>
    </source>
</evidence>
<evidence type="ECO:0000259" key="12">
    <source>
        <dbReference type="Pfam" id="PF01435"/>
    </source>
</evidence>
<evidence type="ECO:0000313" key="14">
    <source>
        <dbReference type="EMBL" id="SIR56192.1"/>
    </source>
</evidence>
<sequence>MVAAAGALTLVTIGFLIGLWLVFYGIFTFFEIGYATHLATLITAMCLATIVYLEYTHLDRVEQLIDAEPVTRGDTPDLSQTTSKVAAQLDVPVPELYLSDREVPEAFVIGFRPQHIHLVISEGALNSLDNREELEAVIAHELAHVKNMDAVVMTIISVPVVVADGLRSRVLELSKDGGVPLIFTVPLGILSTSVWIIGNTAIARFSQTRERVADRAAAEVTGSPAAVATALQRLDQKMTTVPDTDLRDRSAISSLSILPLRPEEPIMLGPAEEIEPFHWKVEKRLHRLFKTHPPTAERIEALAMIAQNKRQ</sequence>
<dbReference type="InterPro" id="IPR001915">
    <property type="entry name" value="Peptidase_M48"/>
</dbReference>
<keyword evidence="14" id="KW-0346">Stress response</keyword>
<keyword evidence="1" id="KW-1003">Cell membrane</keyword>